<proteinExistence type="predicted"/>
<name>A0A914R5F5_PAREQ</name>
<dbReference type="Proteomes" id="UP000887564">
    <property type="component" value="Unplaced"/>
</dbReference>
<protein>
    <submittedName>
        <fullName evidence="2">Uncharacterized protein</fullName>
    </submittedName>
</protein>
<reference evidence="2" key="1">
    <citation type="submission" date="2022-11" db="UniProtKB">
        <authorList>
            <consortium name="WormBaseParasite"/>
        </authorList>
    </citation>
    <scope>IDENTIFICATION</scope>
</reference>
<evidence type="ECO:0000313" key="1">
    <source>
        <dbReference type="Proteomes" id="UP000887564"/>
    </source>
</evidence>
<organism evidence="1 2">
    <name type="scientific">Parascaris equorum</name>
    <name type="common">Equine roundworm</name>
    <dbReference type="NCBI Taxonomy" id="6256"/>
    <lineage>
        <taxon>Eukaryota</taxon>
        <taxon>Metazoa</taxon>
        <taxon>Ecdysozoa</taxon>
        <taxon>Nematoda</taxon>
        <taxon>Chromadorea</taxon>
        <taxon>Rhabditida</taxon>
        <taxon>Spirurina</taxon>
        <taxon>Ascaridomorpha</taxon>
        <taxon>Ascaridoidea</taxon>
        <taxon>Ascarididae</taxon>
        <taxon>Parascaris</taxon>
    </lineage>
</organism>
<keyword evidence="1" id="KW-1185">Reference proteome</keyword>
<sequence length="101" mass="11470">MKDSSLVEKRKAELVTSSFTNRASSGQANRLLRRIRPQAWLRSFANAAVGDLETVADIFNELNVDRRVSAEVFRRGVISLEKKRLVDVVFANNRDPVQVLR</sequence>
<dbReference type="WBParaSite" id="PEQ_0000168101-mRNA-1">
    <property type="protein sequence ID" value="PEQ_0000168101-mRNA-1"/>
    <property type="gene ID" value="PEQ_0000168101"/>
</dbReference>
<dbReference type="AlphaFoldDB" id="A0A914R5F5"/>
<accession>A0A914R5F5</accession>
<evidence type="ECO:0000313" key="2">
    <source>
        <dbReference type="WBParaSite" id="PEQ_0000168101-mRNA-1"/>
    </source>
</evidence>